<evidence type="ECO:0000313" key="1">
    <source>
        <dbReference type="EMBL" id="MDH8676851.1"/>
    </source>
</evidence>
<dbReference type="GO" id="GO:0016301">
    <property type="term" value="F:kinase activity"/>
    <property type="evidence" value="ECO:0007669"/>
    <property type="project" value="UniProtKB-KW"/>
</dbReference>
<accession>A0ABT6N8V2</accession>
<proteinExistence type="predicted"/>
<sequence length="183" mass="21374">MKLIIIIGDAAVGKMTIGQELTKITNLRLFHNHMTIESVIDVFGYYDGKTITRLREVFFEEFSKSNNEGMIFTYMWAFDEPSDAAYIEHVSEIFRRVNAEIYYVELNATLEERLTRNVSENRLMNKASKRDIEASNNRLKTDSSRYRCVSNEGEIKYDNYLRIENTNLEAETVAQMIKTHFSL</sequence>
<dbReference type="InterPro" id="IPR027417">
    <property type="entry name" value="P-loop_NTPase"/>
</dbReference>
<evidence type="ECO:0000313" key="2">
    <source>
        <dbReference type="Proteomes" id="UP001158045"/>
    </source>
</evidence>
<organism evidence="1 2">
    <name type="scientific">Fusibacter bizertensis</name>
    <dbReference type="NCBI Taxonomy" id="1488331"/>
    <lineage>
        <taxon>Bacteria</taxon>
        <taxon>Bacillati</taxon>
        <taxon>Bacillota</taxon>
        <taxon>Clostridia</taxon>
        <taxon>Eubacteriales</taxon>
        <taxon>Eubacteriales Family XII. Incertae Sedis</taxon>
        <taxon>Fusibacter</taxon>
    </lineage>
</organism>
<keyword evidence="1" id="KW-0418">Kinase</keyword>
<dbReference type="Proteomes" id="UP001158045">
    <property type="component" value="Unassembled WGS sequence"/>
</dbReference>
<gene>
    <name evidence="1" type="ORF">QE109_01765</name>
</gene>
<comment type="caution">
    <text evidence="1">The sequence shown here is derived from an EMBL/GenBank/DDBJ whole genome shotgun (WGS) entry which is preliminary data.</text>
</comment>
<dbReference type="SUPFAM" id="SSF52540">
    <property type="entry name" value="P-loop containing nucleoside triphosphate hydrolases"/>
    <property type="match status" value="1"/>
</dbReference>
<protein>
    <submittedName>
        <fullName evidence="1">Shikimate kinase</fullName>
    </submittedName>
</protein>
<dbReference type="Gene3D" id="3.40.50.300">
    <property type="entry name" value="P-loop containing nucleotide triphosphate hydrolases"/>
    <property type="match status" value="1"/>
</dbReference>
<dbReference type="EMBL" id="JARYZI010000001">
    <property type="protein sequence ID" value="MDH8676851.1"/>
    <property type="molecule type" value="Genomic_DNA"/>
</dbReference>
<reference evidence="1 2" key="1">
    <citation type="submission" date="2023-04" db="EMBL/GenBank/DDBJ databases">
        <title>Fusibacter bizertensis strain WBS, isolated from littoral bottom sediments of the Arctic seas - biochemical and genomic analysis.</title>
        <authorList>
            <person name="Brioukhanov A.L."/>
        </authorList>
    </citation>
    <scope>NUCLEOTIDE SEQUENCE [LARGE SCALE GENOMIC DNA]</scope>
    <source>
        <strain evidence="1 2">WBS</strain>
    </source>
</reference>
<dbReference type="RefSeq" id="WP_281092651.1">
    <property type="nucleotide sequence ID" value="NZ_JARYZI010000001.1"/>
</dbReference>
<name>A0ABT6N8V2_9FIRM</name>
<keyword evidence="2" id="KW-1185">Reference proteome</keyword>
<keyword evidence="1" id="KW-0808">Transferase</keyword>